<feature type="chain" id="PRO_5045396805" evidence="3">
    <location>
        <begin position="34"/>
        <end position="475"/>
    </location>
</feature>
<dbReference type="PRINTS" id="PR01669">
    <property type="entry name" value="TAPASIN"/>
</dbReference>
<feature type="domain" description="Ig-like" evidence="4">
    <location>
        <begin position="327"/>
        <end position="431"/>
    </location>
</feature>
<sequence>MFAAAAAAREPPLRGRRGPLACLALLFLGGAAAMAMASASSPSGAAARVDCWFVEEATGRGGGSVMPGALSQRRALLLLPPPGRRLDQAALESELPPEVEPGLAFQILDPSGTLWGGSDHSRPQPFWLGSDPSDTEAVSCEINAYIPHEAHVQWAAGLEQGKGCPRSMGQGRWFIATVQNPEASYGFSSILNEEEALPWKQEAVAGSRITTTTAVLSVFSRTPQLQARLGQDVLIDCGFSGPASPFSVEWRLQHGGAGRVVLAYDGAARKVSVAEKGTRLFLDPETNNVSLQLQGVAARQEGTYICTVYLPHLRAQQAMELKVVEPPMVTLRPDPLSVPPGAPVELACEVSGFYPQKTSVNWRRKSPGGTPEALVETWESGHRQSPDGTYSFTSHARILPVQPQDHGASYSCHVAHPGLAEGGLRKTVKLHMAGSSGPSLEDAIGCFLIAFALFGFLQAFLRRASREQKKSEKLE</sequence>
<dbReference type="InterPro" id="IPR007110">
    <property type="entry name" value="Ig-like_dom"/>
</dbReference>
<name>A0ABM5FEF6_9SAUR</name>
<evidence type="ECO:0000256" key="3">
    <source>
        <dbReference type="SAM" id="SignalP"/>
    </source>
</evidence>
<reference evidence="6" key="2">
    <citation type="submission" date="2025-08" db="UniProtKB">
        <authorList>
            <consortium name="RefSeq"/>
        </authorList>
    </citation>
    <scope>IDENTIFICATION</scope>
</reference>
<evidence type="ECO:0000256" key="1">
    <source>
        <dbReference type="ARBA" id="ARBA00023319"/>
    </source>
</evidence>
<dbReference type="PANTHER" id="PTHR23411">
    <property type="entry name" value="TAPASIN"/>
    <property type="match status" value="1"/>
</dbReference>
<feature type="domain" description="Ig-like" evidence="4">
    <location>
        <begin position="207"/>
        <end position="308"/>
    </location>
</feature>
<protein>
    <submittedName>
        <fullName evidence="6">Tapasin isoform X1</fullName>
    </submittedName>
</protein>
<dbReference type="Proteomes" id="UP001652642">
    <property type="component" value="Chromosome 2"/>
</dbReference>
<feature type="transmembrane region" description="Helical" evidence="2">
    <location>
        <begin position="442"/>
        <end position="461"/>
    </location>
</feature>
<dbReference type="InterPro" id="IPR003597">
    <property type="entry name" value="Ig_C1-set"/>
</dbReference>
<dbReference type="SMART" id="SM00406">
    <property type="entry name" value="IGv"/>
    <property type="match status" value="1"/>
</dbReference>
<dbReference type="SUPFAM" id="SSF48726">
    <property type="entry name" value="Immunoglobulin"/>
    <property type="match status" value="2"/>
</dbReference>
<reference evidence="5" key="1">
    <citation type="submission" date="2025-05" db="UniProtKB">
        <authorList>
            <consortium name="RefSeq"/>
        </authorList>
    </citation>
    <scope>NUCLEOTIDE SEQUENCE [LARGE SCALE GENOMIC DNA]</scope>
</reference>
<dbReference type="InterPro" id="IPR036179">
    <property type="entry name" value="Ig-like_dom_sf"/>
</dbReference>
<evidence type="ECO:0000313" key="6">
    <source>
        <dbReference type="RefSeq" id="XP_072843779.1"/>
    </source>
</evidence>
<keyword evidence="2" id="KW-0472">Membrane</keyword>
<dbReference type="InterPro" id="IPR013106">
    <property type="entry name" value="Ig_V-set"/>
</dbReference>
<evidence type="ECO:0000313" key="5">
    <source>
        <dbReference type="Proteomes" id="UP001652642"/>
    </source>
</evidence>
<organism evidence="5 6">
    <name type="scientific">Pogona vitticeps</name>
    <name type="common">central bearded dragon</name>
    <dbReference type="NCBI Taxonomy" id="103695"/>
    <lineage>
        <taxon>Eukaryota</taxon>
        <taxon>Metazoa</taxon>
        <taxon>Chordata</taxon>
        <taxon>Craniata</taxon>
        <taxon>Vertebrata</taxon>
        <taxon>Euteleostomi</taxon>
        <taxon>Lepidosauria</taxon>
        <taxon>Squamata</taxon>
        <taxon>Bifurcata</taxon>
        <taxon>Unidentata</taxon>
        <taxon>Episquamata</taxon>
        <taxon>Toxicofera</taxon>
        <taxon>Iguania</taxon>
        <taxon>Acrodonta</taxon>
        <taxon>Agamidae</taxon>
        <taxon>Amphibolurinae</taxon>
        <taxon>Pogona</taxon>
    </lineage>
</organism>
<evidence type="ECO:0000259" key="4">
    <source>
        <dbReference type="PROSITE" id="PS50835"/>
    </source>
</evidence>
<feature type="signal peptide" evidence="3">
    <location>
        <begin position="1"/>
        <end position="33"/>
    </location>
</feature>
<dbReference type="InterPro" id="IPR008056">
    <property type="entry name" value="Tapasin"/>
</dbReference>
<dbReference type="PROSITE" id="PS50835">
    <property type="entry name" value="IG_LIKE"/>
    <property type="match status" value="2"/>
</dbReference>
<keyword evidence="2" id="KW-1133">Transmembrane helix</keyword>
<dbReference type="InterPro" id="IPR003599">
    <property type="entry name" value="Ig_sub"/>
</dbReference>
<dbReference type="GeneID" id="110091032"/>
<evidence type="ECO:0000256" key="2">
    <source>
        <dbReference type="SAM" id="Phobius"/>
    </source>
</evidence>
<dbReference type="InterPro" id="IPR013783">
    <property type="entry name" value="Ig-like_fold"/>
</dbReference>
<keyword evidence="3" id="KW-0732">Signal</keyword>
<proteinExistence type="predicted"/>
<dbReference type="SMART" id="SM00409">
    <property type="entry name" value="IG"/>
    <property type="match status" value="2"/>
</dbReference>
<keyword evidence="5" id="KW-1185">Reference proteome</keyword>
<dbReference type="InterPro" id="IPR003006">
    <property type="entry name" value="Ig/MHC_CS"/>
</dbReference>
<dbReference type="PROSITE" id="PS00290">
    <property type="entry name" value="IG_MHC"/>
    <property type="match status" value="1"/>
</dbReference>
<dbReference type="InterPro" id="IPR050380">
    <property type="entry name" value="Immune_Resp_Modulators"/>
</dbReference>
<dbReference type="Pfam" id="PF07686">
    <property type="entry name" value="V-set"/>
    <property type="match status" value="1"/>
</dbReference>
<dbReference type="Gene3D" id="2.60.40.10">
    <property type="entry name" value="Immunoglobulins"/>
    <property type="match status" value="3"/>
</dbReference>
<accession>A0ABM5FEF6</accession>
<dbReference type="RefSeq" id="XP_072843779.1">
    <property type="nucleotide sequence ID" value="XM_072987678.1"/>
</dbReference>
<gene>
    <name evidence="6" type="primary">TAPBP</name>
</gene>
<keyword evidence="1" id="KW-0393">Immunoglobulin domain</keyword>
<dbReference type="SMART" id="SM00407">
    <property type="entry name" value="IGc1"/>
    <property type="match status" value="1"/>
</dbReference>
<keyword evidence="2" id="KW-0812">Transmembrane</keyword>
<dbReference type="Pfam" id="PF07654">
    <property type="entry name" value="C1-set"/>
    <property type="match status" value="1"/>
</dbReference>